<dbReference type="InterPro" id="IPR019986">
    <property type="entry name" value="YloV-like"/>
</dbReference>
<dbReference type="RefSeq" id="WP_132746031.1">
    <property type="nucleotide sequence ID" value="NZ_SLXK01000012.1"/>
</dbReference>
<dbReference type="SUPFAM" id="SSF101473">
    <property type="entry name" value="DhaL-like"/>
    <property type="match status" value="1"/>
</dbReference>
<reference evidence="3 4" key="1">
    <citation type="submission" date="2019-03" db="EMBL/GenBank/DDBJ databases">
        <title>Genomic Encyclopedia of Type Strains, Phase IV (KMG-IV): sequencing the most valuable type-strain genomes for metagenomic binning, comparative biology and taxonomic classification.</title>
        <authorList>
            <person name="Goeker M."/>
        </authorList>
    </citation>
    <scope>NUCLEOTIDE SEQUENCE [LARGE SCALE GENOMIC DNA]</scope>
    <source>
        <strain evidence="3 4">DSM 19377</strain>
    </source>
</reference>
<dbReference type="GO" id="GO:0004371">
    <property type="term" value="F:glycerone kinase activity"/>
    <property type="evidence" value="ECO:0007669"/>
    <property type="project" value="InterPro"/>
</dbReference>
<evidence type="ECO:0000313" key="4">
    <source>
        <dbReference type="Proteomes" id="UP000295416"/>
    </source>
</evidence>
<dbReference type="InterPro" id="IPR033470">
    <property type="entry name" value="FakA-like_C"/>
</dbReference>
<dbReference type="GO" id="GO:0006071">
    <property type="term" value="P:glycerol metabolic process"/>
    <property type="evidence" value="ECO:0007669"/>
    <property type="project" value="InterPro"/>
</dbReference>
<dbReference type="NCBIfam" id="TIGR03599">
    <property type="entry name" value="YloV"/>
    <property type="match status" value="1"/>
</dbReference>
<dbReference type="Gene3D" id="1.25.40.340">
    <property type="match status" value="1"/>
</dbReference>
<dbReference type="Pfam" id="PF21645">
    <property type="entry name" value="FakA-like_M"/>
    <property type="match status" value="1"/>
</dbReference>
<dbReference type="InterPro" id="IPR048394">
    <property type="entry name" value="FakA-like_M"/>
</dbReference>
<evidence type="ECO:0000259" key="2">
    <source>
        <dbReference type="PROSITE" id="PS51480"/>
    </source>
</evidence>
<dbReference type="AlphaFoldDB" id="A0A4R2P312"/>
<dbReference type="PANTHER" id="PTHR33434">
    <property type="entry name" value="DEGV DOMAIN-CONTAINING PROTEIN DR_1986-RELATED"/>
    <property type="match status" value="1"/>
</dbReference>
<evidence type="ECO:0000313" key="3">
    <source>
        <dbReference type="EMBL" id="TCP29139.1"/>
    </source>
</evidence>
<dbReference type="InterPro" id="IPR036117">
    <property type="entry name" value="DhaL_dom_sf"/>
</dbReference>
<gene>
    <name evidence="3" type="ORF">EV207_11264</name>
</gene>
<proteinExistence type="predicted"/>
<comment type="caution">
    <text evidence="3">The sequence shown here is derived from an EMBL/GenBank/DDBJ whole genome shotgun (WGS) entry which is preliminary data.</text>
</comment>
<organism evidence="3 4">
    <name type="scientific">Scopulibacillus darangshiensis</name>
    <dbReference type="NCBI Taxonomy" id="442528"/>
    <lineage>
        <taxon>Bacteria</taxon>
        <taxon>Bacillati</taxon>
        <taxon>Bacillota</taxon>
        <taxon>Bacilli</taxon>
        <taxon>Bacillales</taxon>
        <taxon>Sporolactobacillaceae</taxon>
        <taxon>Scopulibacillus</taxon>
    </lineage>
</organism>
<accession>A0A4R2P312</accession>
<dbReference type="SMART" id="SM01121">
    <property type="entry name" value="Dak1_2"/>
    <property type="match status" value="1"/>
</dbReference>
<dbReference type="OrthoDB" id="9760324at2"/>
<dbReference type="Pfam" id="PF02734">
    <property type="entry name" value="Dak2"/>
    <property type="match status" value="1"/>
</dbReference>
<dbReference type="Proteomes" id="UP000295416">
    <property type="component" value="Unassembled WGS sequence"/>
</dbReference>
<keyword evidence="4" id="KW-1185">Reference proteome</keyword>
<dbReference type="EMBL" id="SLXK01000012">
    <property type="protein sequence ID" value="TCP29139.1"/>
    <property type="molecule type" value="Genomic_DNA"/>
</dbReference>
<dbReference type="SMART" id="SM01120">
    <property type="entry name" value="Dak2"/>
    <property type="match status" value="1"/>
</dbReference>
<dbReference type="PROSITE" id="PS51480">
    <property type="entry name" value="DHAL"/>
    <property type="match status" value="1"/>
</dbReference>
<feature type="domain" description="DhaL" evidence="2">
    <location>
        <begin position="9"/>
        <end position="201"/>
    </location>
</feature>
<dbReference type="InterPro" id="IPR004007">
    <property type="entry name" value="DhaL_dom"/>
</dbReference>
<dbReference type="PANTHER" id="PTHR33434:SF4">
    <property type="entry name" value="PHOSPHATASE PROTEIN"/>
    <property type="match status" value="1"/>
</dbReference>
<protein>
    <recommendedName>
        <fullName evidence="2">DhaL domain-containing protein</fullName>
    </recommendedName>
</protein>
<dbReference type="InterPro" id="IPR050270">
    <property type="entry name" value="DegV_domain_contain"/>
</dbReference>
<feature type="region of interest" description="Disordered" evidence="1">
    <location>
        <begin position="318"/>
        <end position="339"/>
    </location>
</feature>
<evidence type="ECO:0000256" key="1">
    <source>
        <dbReference type="SAM" id="MobiDB-lite"/>
    </source>
</evidence>
<dbReference type="Pfam" id="PF13684">
    <property type="entry name" value="FakA-like_C"/>
    <property type="match status" value="1"/>
</dbReference>
<name>A0A4R2P312_9BACL</name>
<sequence length="556" mass="60475">MTIETINCQRFMQMLKEGANKLSEHAKTINTLNVFPVPDGDTGTNMTLTMKSGIDHLVKGNSGVVGGAATQFARGLLMGARGNSGVILSQLFRGFSKTLEPHDYMTADLFSKALDAGVETAYKAVMKPVEGTILTVAKDSAKAAVKKARKTKDLSLVVEAALVEAKRSLQRTPELLPVLKEVGVVDSGGQGLVMIYQGFFSGLTGEAIPFESEELPKMDDLIHAEHHRGAQGHMKTEDIKYGYCTEFMVRLNKTKDLDEADLKERLAKAGDSLVVVSDDDLLKVHVHTEKPGDMLTLGQNFGELVKIKVDNMREQHSGILQEDDQPQVSHKPSPSSRKRRFGVVTVAMGQGVKALFESIGATVVIEGGQTMNPSTEDLLKAIDKANAETVFVLPNNSNIVMAAEQAAKVSDSVVHVLRSKTIAQGLSALLSFNPEASDENNRQVMDSALRQVKSGQVTTAIRDAAVDGVPIRKNDFIGIAEGKIIVSASDRMEAVNTLVSGMIENDNEIVTLIFGENVTKREAQKARKMISEKYEDIEVELQEGLQPIYDYFISVE</sequence>